<accession>A0A1F4U459</accession>
<protein>
    <submittedName>
        <fullName evidence="2">Uncharacterized protein</fullName>
    </submittedName>
</protein>
<sequence>MQPDSVFAVFDKIDNRLRMGMSAILILAAFLFQLTTRNILVGMPFIIGCVMLNFMKGFKIQPAKGGKLEWQEVTPEKIDQVLKHCKKIKKFRSMGMGCAIALVCVFIFFNFICAPFVAEVIRPSFVLYAFAINTVVLFGGLMIGGQKSAWMPRGLDIKSEIVKRLTTTSIIKSDPALNPVPYLEIGTTKEGSYPNDARFMIRFIDAPGDFIGLQGQISLNTVKSSLYPYFYVVIIAKHEYKLFDKIGKPLFPKLIIERKETDEVDVIVLRQQTTKTSGYHTDTKVQEYILKSGIELVKGIFKA</sequence>
<feature type="transmembrane region" description="Helical" evidence="1">
    <location>
        <begin position="96"/>
        <end position="118"/>
    </location>
</feature>
<evidence type="ECO:0000256" key="1">
    <source>
        <dbReference type="SAM" id="Phobius"/>
    </source>
</evidence>
<keyword evidence="1" id="KW-0472">Membrane</keyword>
<keyword evidence="1" id="KW-1133">Transmembrane helix</keyword>
<dbReference type="EMBL" id="MEUM01000132">
    <property type="protein sequence ID" value="OGC39726.1"/>
    <property type="molecule type" value="Genomic_DNA"/>
</dbReference>
<evidence type="ECO:0000313" key="3">
    <source>
        <dbReference type="Proteomes" id="UP000177025"/>
    </source>
</evidence>
<name>A0A1F4U459_UNCW3</name>
<feature type="transmembrane region" description="Helical" evidence="1">
    <location>
        <begin position="17"/>
        <end position="34"/>
    </location>
</feature>
<dbReference type="Proteomes" id="UP000177025">
    <property type="component" value="Unassembled WGS sequence"/>
</dbReference>
<keyword evidence="1" id="KW-0812">Transmembrane</keyword>
<reference evidence="2 3" key="1">
    <citation type="journal article" date="2016" name="Nat. Commun.">
        <title>Thousands of microbial genomes shed light on interconnected biogeochemical processes in an aquifer system.</title>
        <authorList>
            <person name="Anantharaman K."/>
            <person name="Brown C.T."/>
            <person name="Hug L.A."/>
            <person name="Sharon I."/>
            <person name="Castelle C.J."/>
            <person name="Probst A.J."/>
            <person name="Thomas B.C."/>
            <person name="Singh A."/>
            <person name="Wilkins M.J."/>
            <person name="Karaoz U."/>
            <person name="Brodie E.L."/>
            <person name="Williams K.H."/>
            <person name="Hubbard S.S."/>
            <person name="Banfield J.F."/>
        </authorList>
    </citation>
    <scope>NUCLEOTIDE SEQUENCE [LARGE SCALE GENOMIC DNA]</scope>
</reference>
<feature type="transmembrane region" description="Helical" evidence="1">
    <location>
        <begin position="124"/>
        <end position="143"/>
    </location>
</feature>
<evidence type="ECO:0000313" key="2">
    <source>
        <dbReference type="EMBL" id="OGC39726.1"/>
    </source>
</evidence>
<organism evidence="2 3">
    <name type="scientific">candidate division WOR-3 bacterium RBG_13_43_14</name>
    <dbReference type="NCBI Taxonomy" id="1802590"/>
    <lineage>
        <taxon>Bacteria</taxon>
        <taxon>Bacteria division WOR-3</taxon>
    </lineage>
</organism>
<proteinExistence type="predicted"/>
<comment type="caution">
    <text evidence="2">The sequence shown here is derived from an EMBL/GenBank/DDBJ whole genome shotgun (WGS) entry which is preliminary data.</text>
</comment>
<gene>
    <name evidence="2" type="ORF">A2Y85_02450</name>
</gene>
<dbReference type="AlphaFoldDB" id="A0A1F4U459"/>